<evidence type="ECO:0000259" key="3">
    <source>
        <dbReference type="PROSITE" id="PS50089"/>
    </source>
</evidence>
<dbReference type="GO" id="GO:0016567">
    <property type="term" value="P:protein ubiquitination"/>
    <property type="evidence" value="ECO:0007669"/>
    <property type="project" value="TreeGrafter"/>
</dbReference>
<keyword evidence="5" id="KW-1185">Reference proteome</keyword>
<evidence type="ECO:0000256" key="2">
    <source>
        <dbReference type="SAM" id="MobiDB-lite"/>
    </source>
</evidence>
<dbReference type="PANTHER" id="PTHR22938:SF15">
    <property type="entry name" value="OS01G0568000 PROTEIN"/>
    <property type="match status" value="1"/>
</dbReference>
<dbReference type="HOGENOM" id="CLU_2214017_0_0_1"/>
<feature type="compositionally biased region" description="Pro residues" evidence="2">
    <location>
        <begin position="79"/>
        <end position="90"/>
    </location>
</feature>
<accession>J3MN96</accession>
<evidence type="ECO:0000256" key="1">
    <source>
        <dbReference type="PROSITE-ProRule" id="PRU00175"/>
    </source>
</evidence>
<proteinExistence type="predicted"/>
<keyword evidence="1" id="KW-0863">Zinc-finger</keyword>
<organism evidence="4">
    <name type="scientific">Oryza brachyantha</name>
    <name type="common">malo sina</name>
    <dbReference type="NCBI Taxonomy" id="4533"/>
    <lineage>
        <taxon>Eukaryota</taxon>
        <taxon>Viridiplantae</taxon>
        <taxon>Streptophyta</taxon>
        <taxon>Embryophyta</taxon>
        <taxon>Tracheophyta</taxon>
        <taxon>Spermatophyta</taxon>
        <taxon>Magnoliopsida</taxon>
        <taxon>Liliopsida</taxon>
        <taxon>Poales</taxon>
        <taxon>Poaceae</taxon>
        <taxon>BOP clade</taxon>
        <taxon>Oryzoideae</taxon>
        <taxon>Oryzeae</taxon>
        <taxon>Oryzinae</taxon>
        <taxon>Oryza</taxon>
    </lineage>
</organism>
<dbReference type="InterPro" id="IPR001841">
    <property type="entry name" value="Znf_RING"/>
</dbReference>
<dbReference type="PROSITE" id="PS50089">
    <property type="entry name" value="ZF_RING_2"/>
    <property type="match status" value="1"/>
</dbReference>
<reference evidence="4" key="2">
    <citation type="submission" date="2013-04" db="UniProtKB">
        <authorList>
            <consortium name="EnsemblPlants"/>
        </authorList>
    </citation>
    <scope>IDENTIFICATION</scope>
</reference>
<name>J3MN96_ORYBR</name>
<dbReference type="eggNOG" id="KOG2231">
    <property type="taxonomic scope" value="Eukaryota"/>
</dbReference>
<evidence type="ECO:0000313" key="4">
    <source>
        <dbReference type="EnsemblPlants" id="OB07G28780.1"/>
    </source>
</evidence>
<dbReference type="Gramene" id="OB07G28780.1">
    <property type="protein sequence ID" value="OB07G28780.1"/>
    <property type="gene ID" value="OB07G28780"/>
</dbReference>
<dbReference type="GO" id="GO:0043022">
    <property type="term" value="F:ribosome binding"/>
    <property type="evidence" value="ECO:0007669"/>
    <property type="project" value="TreeGrafter"/>
</dbReference>
<dbReference type="EnsemblPlants" id="OB07G28780.1">
    <property type="protein sequence ID" value="OB07G28780.1"/>
    <property type="gene ID" value="OB07G28780"/>
</dbReference>
<sequence>MAHPDGNSGGGDGHVVVDVGASSCAVCTEPLEWAAVGPCGHGDVCPGCSLHIRAFQNNRLCCICRAPCHFSSSPNTTPSQPPPPSGPPSPRGYRGLRATGTRRSRDG</sequence>
<feature type="domain" description="RING-type" evidence="3">
    <location>
        <begin position="24"/>
        <end position="65"/>
    </location>
</feature>
<dbReference type="AlphaFoldDB" id="J3MN96"/>
<protein>
    <recommendedName>
        <fullName evidence="3">RING-type domain-containing protein</fullName>
    </recommendedName>
</protein>
<feature type="region of interest" description="Disordered" evidence="2">
    <location>
        <begin position="72"/>
        <end position="107"/>
    </location>
</feature>
<dbReference type="GO" id="GO:0072344">
    <property type="term" value="P:rescue of stalled ribosome"/>
    <property type="evidence" value="ECO:0007669"/>
    <property type="project" value="InterPro"/>
</dbReference>
<keyword evidence="1" id="KW-0862">Zinc</keyword>
<evidence type="ECO:0000313" key="5">
    <source>
        <dbReference type="Proteomes" id="UP000006038"/>
    </source>
</evidence>
<dbReference type="InterPro" id="IPR044288">
    <property type="entry name" value="ZNF598/HEL2"/>
</dbReference>
<dbReference type="GO" id="GO:0008270">
    <property type="term" value="F:zinc ion binding"/>
    <property type="evidence" value="ECO:0007669"/>
    <property type="project" value="UniProtKB-KW"/>
</dbReference>
<dbReference type="SUPFAM" id="SSF57850">
    <property type="entry name" value="RING/U-box"/>
    <property type="match status" value="1"/>
</dbReference>
<reference evidence="4" key="1">
    <citation type="journal article" date="2013" name="Nat. Commun.">
        <title>Whole-genome sequencing of Oryza brachyantha reveals mechanisms underlying Oryza genome evolution.</title>
        <authorList>
            <person name="Chen J."/>
            <person name="Huang Q."/>
            <person name="Gao D."/>
            <person name="Wang J."/>
            <person name="Lang Y."/>
            <person name="Liu T."/>
            <person name="Li B."/>
            <person name="Bai Z."/>
            <person name="Luis Goicoechea J."/>
            <person name="Liang C."/>
            <person name="Chen C."/>
            <person name="Zhang W."/>
            <person name="Sun S."/>
            <person name="Liao Y."/>
            <person name="Zhang X."/>
            <person name="Yang L."/>
            <person name="Song C."/>
            <person name="Wang M."/>
            <person name="Shi J."/>
            <person name="Liu G."/>
            <person name="Liu J."/>
            <person name="Zhou H."/>
            <person name="Zhou W."/>
            <person name="Yu Q."/>
            <person name="An N."/>
            <person name="Chen Y."/>
            <person name="Cai Q."/>
            <person name="Wang B."/>
            <person name="Liu B."/>
            <person name="Min J."/>
            <person name="Huang Y."/>
            <person name="Wu H."/>
            <person name="Li Z."/>
            <person name="Zhang Y."/>
            <person name="Yin Y."/>
            <person name="Song W."/>
            <person name="Jiang J."/>
            <person name="Jackson S.A."/>
            <person name="Wing R.A."/>
            <person name="Wang J."/>
            <person name="Chen M."/>
        </authorList>
    </citation>
    <scope>NUCLEOTIDE SEQUENCE [LARGE SCALE GENOMIC DNA]</scope>
    <source>
        <strain evidence="4">cv. IRGC 101232</strain>
    </source>
</reference>
<dbReference type="Proteomes" id="UP000006038">
    <property type="component" value="Chromosome 7"/>
</dbReference>
<dbReference type="Pfam" id="PF13920">
    <property type="entry name" value="zf-C3HC4_3"/>
    <property type="match status" value="1"/>
</dbReference>
<dbReference type="GO" id="GO:0061630">
    <property type="term" value="F:ubiquitin protein ligase activity"/>
    <property type="evidence" value="ECO:0007669"/>
    <property type="project" value="InterPro"/>
</dbReference>
<dbReference type="PANTHER" id="PTHR22938">
    <property type="entry name" value="ZINC FINGER PROTEIN 598"/>
    <property type="match status" value="1"/>
</dbReference>
<keyword evidence="1" id="KW-0479">Metal-binding</keyword>